<protein>
    <recommendedName>
        <fullName evidence="11">Seipin</fullName>
    </recommendedName>
</protein>
<dbReference type="STRING" id="767769.A0A1L9UJY2"/>
<dbReference type="OMA" id="MVDTARQ"/>
<dbReference type="GO" id="GO:0006629">
    <property type="term" value="P:lipid metabolic process"/>
    <property type="evidence" value="ECO:0007669"/>
    <property type="project" value="UniProtKB-KW"/>
</dbReference>
<comment type="subcellular location">
    <subcellularLocation>
        <location evidence="1">Endoplasmic reticulum membrane</location>
        <topology evidence="1">Multi-pass membrane protein</topology>
    </subcellularLocation>
</comment>
<dbReference type="Pfam" id="PF06775">
    <property type="entry name" value="Seipin"/>
    <property type="match status" value="1"/>
</dbReference>
<dbReference type="InterPro" id="IPR009617">
    <property type="entry name" value="Seipin"/>
</dbReference>
<evidence type="ECO:0000256" key="5">
    <source>
        <dbReference type="ARBA" id="ARBA00023098"/>
    </source>
</evidence>
<keyword evidence="6 8" id="KW-0472">Membrane</keyword>
<keyword evidence="5" id="KW-0443">Lipid metabolism</keyword>
<evidence type="ECO:0000256" key="8">
    <source>
        <dbReference type="SAM" id="Phobius"/>
    </source>
</evidence>
<evidence type="ECO:0000256" key="3">
    <source>
        <dbReference type="ARBA" id="ARBA00022824"/>
    </source>
</evidence>
<evidence type="ECO:0008006" key="11">
    <source>
        <dbReference type="Google" id="ProtNLM"/>
    </source>
</evidence>
<feature type="transmembrane region" description="Helical" evidence="8">
    <location>
        <begin position="36"/>
        <end position="63"/>
    </location>
</feature>
<evidence type="ECO:0000256" key="4">
    <source>
        <dbReference type="ARBA" id="ARBA00022989"/>
    </source>
</evidence>
<sequence>MDPDDEADPRSGVVSEAMHTMAEALRPLVSKRAQKIYLGAFLFFCTAIAMIVTSTVAYGVFYYRFIPQAGLERIVHLQFGEGPPWGIASLGSDLVPSLPYDVKVELELPRTPSNLAAGNFMLDLALLSRPSTSAAYDTNTSVTTLSHSRRPAILTYTSPLVDTASKISFMPFYVLGWHHEAEKLQVPMMERVQFARGWRNIPESLRLELHSSEVMQVYKAKVMFRARFTGLRYVPDIPITPQTVDEADSKVSWVMYNWRLTSFVVFGFMFWSVSMASTGVAWVVLASLFSSRGDTSGPIVKKEDRSATPIIKKEEEEVAEEPLFHLPIAESSKAAEKRRAEEPEEAENEEDDEDTGGYADETDEDNYLYEEDAEDGRGEGPLEVSGTGTARESAHARGVQRRRRHIEQEYPGQAV</sequence>
<evidence type="ECO:0000256" key="6">
    <source>
        <dbReference type="ARBA" id="ARBA00023136"/>
    </source>
</evidence>
<accession>A0A1L9UJY2</accession>
<dbReference type="GO" id="GO:0140042">
    <property type="term" value="P:lipid droplet formation"/>
    <property type="evidence" value="ECO:0007669"/>
    <property type="project" value="UniProtKB-ARBA"/>
</dbReference>
<dbReference type="GO" id="GO:0005789">
    <property type="term" value="C:endoplasmic reticulum membrane"/>
    <property type="evidence" value="ECO:0007669"/>
    <property type="project" value="UniProtKB-SubCell"/>
</dbReference>
<dbReference type="OrthoDB" id="3990054at2759"/>
<name>A0A1L9UJY2_ASPBC</name>
<evidence type="ECO:0000313" key="9">
    <source>
        <dbReference type="EMBL" id="OJJ71930.1"/>
    </source>
</evidence>
<dbReference type="AlphaFoldDB" id="A0A1L9UJY2"/>
<feature type="compositionally biased region" description="Acidic residues" evidence="7">
    <location>
        <begin position="342"/>
        <end position="374"/>
    </location>
</feature>
<feature type="region of interest" description="Disordered" evidence="7">
    <location>
        <begin position="321"/>
        <end position="415"/>
    </location>
</feature>
<feature type="transmembrane region" description="Helical" evidence="8">
    <location>
        <begin position="263"/>
        <end position="289"/>
    </location>
</feature>
<organism evidence="9 10">
    <name type="scientific">Aspergillus brasiliensis (strain CBS 101740 / IMI 381727 / IBT 21946)</name>
    <dbReference type="NCBI Taxonomy" id="767769"/>
    <lineage>
        <taxon>Eukaryota</taxon>
        <taxon>Fungi</taxon>
        <taxon>Dikarya</taxon>
        <taxon>Ascomycota</taxon>
        <taxon>Pezizomycotina</taxon>
        <taxon>Eurotiomycetes</taxon>
        <taxon>Eurotiomycetidae</taxon>
        <taxon>Eurotiales</taxon>
        <taxon>Aspergillaceae</taxon>
        <taxon>Aspergillus</taxon>
        <taxon>Aspergillus subgen. Circumdati</taxon>
    </lineage>
</organism>
<evidence type="ECO:0000313" key="10">
    <source>
        <dbReference type="Proteomes" id="UP000184499"/>
    </source>
</evidence>
<dbReference type="GeneID" id="93577455"/>
<reference evidence="10" key="1">
    <citation type="journal article" date="2017" name="Genome Biol.">
        <title>Comparative genomics reveals high biological diversity and specific adaptations in the industrially and medically important fungal genus Aspergillus.</title>
        <authorList>
            <person name="de Vries R.P."/>
            <person name="Riley R."/>
            <person name="Wiebenga A."/>
            <person name="Aguilar-Osorio G."/>
            <person name="Amillis S."/>
            <person name="Uchima C.A."/>
            <person name="Anderluh G."/>
            <person name="Asadollahi M."/>
            <person name="Askin M."/>
            <person name="Barry K."/>
            <person name="Battaglia E."/>
            <person name="Bayram O."/>
            <person name="Benocci T."/>
            <person name="Braus-Stromeyer S.A."/>
            <person name="Caldana C."/>
            <person name="Canovas D."/>
            <person name="Cerqueira G.C."/>
            <person name="Chen F."/>
            <person name="Chen W."/>
            <person name="Choi C."/>
            <person name="Clum A."/>
            <person name="Dos Santos R.A."/>
            <person name="Damasio A.R."/>
            <person name="Diallinas G."/>
            <person name="Emri T."/>
            <person name="Fekete E."/>
            <person name="Flipphi M."/>
            <person name="Freyberg S."/>
            <person name="Gallo A."/>
            <person name="Gournas C."/>
            <person name="Habgood R."/>
            <person name="Hainaut M."/>
            <person name="Harispe M.L."/>
            <person name="Henrissat B."/>
            <person name="Hilden K.S."/>
            <person name="Hope R."/>
            <person name="Hossain A."/>
            <person name="Karabika E."/>
            <person name="Karaffa L."/>
            <person name="Karanyi Z."/>
            <person name="Krasevec N."/>
            <person name="Kuo A."/>
            <person name="Kusch H."/>
            <person name="LaButti K."/>
            <person name="Lagendijk E.L."/>
            <person name="Lapidus A."/>
            <person name="Levasseur A."/>
            <person name="Lindquist E."/>
            <person name="Lipzen A."/>
            <person name="Logrieco A.F."/>
            <person name="MacCabe A."/>
            <person name="Maekelae M.R."/>
            <person name="Malavazi I."/>
            <person name="Melin P."/>
            <person name="Meyer V."/>
            <person name="Mielnichuk N."/>
            <person name="Miskei M."/>
            <person name="Molnar A.P."/>
            <person name="Mule G."/>
            <person name="Ngan C.Y."/>
            <person name="Orejas M."/>
            <person name="Orosz E."/>
            <person name="Ouedraogo J.P."/>
            <person name="Overkamp K.M."/>
            <person name="Park H.-S."/>
            <person name="Perrone G."/>
            <person name="Piumi F."/>
            <person name="Punt P.J."/>
            <person name="Ram A.F."/>
            <person name="Ramon A."/>
            <person name="Rauscher S."/>
            <person name="Record E."/>
            <person name="Riano-Pachon D.M."/>
            <person name="Robert V."/>
            <person name="Roehrig J."/>
            <person name="Ruller R."/>
            <person name="Salamov A."/>
            <person name="Salih N.S."/>
            <person name="Samson R.A."/>
            <person name="Sandor E."/>
            <person name="Sanguinetti M."/>
            <person name="Schuetze T."/>
            <person name="Sepcic K."/>
            <person name="Shelest E."/>
            <person name="Sherlock G."/>
            <person name="Sophianopoulou V."/>
            <person name="Squina F.M."/>
            <person name="Sun H."/>
            <person name="Susca A."/>
            <person name="Todd R.B."/>
            <person name="Tsang A."/>
            <person name="Unkles S.E."/>
            <person name="van de Wiele N."/>
            <person name="van Rossen-Uffink D."/>
            <person name="Oliveira J.V."/>
            <person name="Vesth T.C."/>
            <person name="Visser J."/>
            <person name="Yu J.-H."/>
            <person name="Zhou M."/>
            <person name="Andersen M.R."/>
            <person name="Archer D.B."/>
            <person name="Baker S.E."/>
            <person name="Benoit I."/>
            <person name="Brakhage A.A."/>
            <person name="Braus G.H."/>
            <person name="Fischer R."/>
            <person name="Frisvad J.C."/>
            <person name="Goldman G.H."/>
            <person name="Houbraken J."/>
            <person name="Oakley B."/>
            <person name="Pocsi I."/>
            <person name="Scazzocchio C."/>
            <person name="Seiboth B."/>
            <person name="vanKuyk P.A."/>
            <person name="Wortman J."/>
            <person name="Dyer P.S."/>
            <person name="Grigoriev I.V."/>
        </authorList>
    </citation>
    <scope>NUCLEOTIDE SEQUENCE [LARGE SCALE GENOMIC DNA]</scope>
    <source>
        <strain evidence="10">CBS 101740 / IMI 381727 / IBT 21946</strain>
    </source>
</reference>
<dbReference type="PANTHER" id="PTHR21212:SF0">
    <property type="entry name" value="SEIPIN"/>
    <property type="match status" value="1"/>
</dbReference>
<keyword evidence="4 8" id="KW-1133">Transmembrane helix</keyword>
<dbReference type="PANTHER" id="PTHR21212">
    <property type="entry name" value="BERNARDINELLI-SEIP CONGENITAL LIPODYSTROPHY 2 HOMOLOG BSCL2 PROTEIN"/>
    <property type="match status" value="1"/>
</dbReference>
<dbReference type="Proteomes" id="UP000184499">
    <property type="component" value="Unassembled WGS sequence"/>
</dbReference>
<proteinExistence type="predicted"/>
<keyword evidence="10" id="KW-1185">Reference proteome</keyword>
<dbReference type="VEuPathDB" id="FungiDB:ASPBRDRAFT_43311"/>
<keyword evidence="3" id="KW-0256">Endoplasmic reticulum</keyword>
<dbReference type="EMBL" id="KV878684">
    <property type="protein sequence ID" value="OJJ71930.1"/>
    <property type="molecule type" value="Genomic_DNA"/>
</dbReference>
<gene>
    <name evidence="9" type="ORF">ASPBRDRAFT_43311</name>
</gene>
<keyword evidence="2 8" id="KW-0812">Transmembrane</keyword>
<evidence type="ECO:0000256" key="7">
    <source>
        <dbReference type="SAM" id="MobiDB-lite"/>
    </source>
</evidence>
<dbReference type="RefSeq" id="XP_067479178.1">
    <property type="nucleotide sequence ID" value="XM_067624967.1"/>
</dbReference>
<evidence type="ECO:0000256" key="2">
    <source>
        <dbReference type="ARBA" id="ARBA00022692"/>
    </source>
</evidence>
<evidence type="ECO:0000256" key="1">
    <source>
        <dbReference type="ARBA" id="ARBA00004477"/>
    </source>
</evidence>
<dbReference type="CDD" id="cd23995">
    <property type="entry name" value="Seipin_BSCL2_like"/>
    <property type="match status" value="1"/>
</dbReference>